<dbReference type="EMBL" id="JAQGEF010000011">
    <property type="protein sequence ID" value="MDA3615220.1"/>
    <property type="molecule type" value="Genomic_DNA"/>
</dbReference>
<dbReference type="RefSeq" id="WP_407031545.1">
    <property type="nucleotide sequence ID" value="NZ_JAQGEF010000011.1"/>
</dbReference>
<reference evidence="1 2" key="1">
    <citation type="submission" date="2022-12" db="EMBL/GenBank/DDBJ databases">
        <title>Chitinophagaceae gen. sp. nov., a new member of the family Chitinophagaceae, isolated from soil in a chemical factory.</title>
        <authorList>
            <person name="Ke Z."/>
        </authorList>
    </citation>
    <scope>NUCLEOTIDE SEQUENCE [LARGE SCALE GENOMIC DNA]</scope>
    <source>
        <strain evidence="1 2">LY-5</strain>
    </source>
</reference>
<organism evidence="1 2">
    <name type="scientific">Polluticaenibacter yanchengensis</name>
    <dbReference type="NCBI Taxonomy" id="3014562"/>
    <lineage>
        <taxon>Bacteria</taxon>
        <taxon>Pseudomonadati</taxon>
        <taxon>Bacteroidota</taxon>
        <taxon>Chitinophagia</taxon>
        <taxon>Chitinophagales</taxon>
        <taxon>Chitinophagaceae</taxon>
        <taxon>Polluticaenibacter</taxon>
    </lineage>
</organism>
<comment type="caution">
    <text evidence="1">The sequence shown here is derived from an EMBL/GenBank/DDBJ whole genome shotgun (WGS) entry which is preliminary data.</text>
</comment>
<evidence type="ECO:0000313" key="2">
    <source>
        <dbReference type="Proteomes" id="UP001210231"/>
    </source>
</evidence>
<dbReference type="Proteomes" id="UP001210231">
    <property type="component" value="Unassembled WGS sequence"/>
</dbReference>
<protein>
    <submittedName>
        <fullName evidence="1">Uncharacterized protein</fullName>
    </submittedName>
</protein>
<gene>
    <name evidence="1" type="ORF">O3P16_10410</name>
</gene>
<proteinExistence type="predicted"/>
<accession>A0ABT4UK65</accession>
<evidence type="ECO:0000313" key="1">
    <source>
        <dbReference type="EMBL" id="MDA3615220.1"/>
    </source>
</evidence>
<sequence>MIYIFKTSVTKKQDILQLTPVIKKSIPYCKWSFDLTDCDNILRIETKEAQKEAIIQLLKENGFECEELSD</sequence>
<name>A0ABT4UK65_9BACT</name>
<keyword evidence="2" id="KW-1185">Reference proteome</keyword>